<evidence type="ECO:0000313" key="1">
    <source>
        <dbReference type="EMBL" id="KKN04753.1"/>
    </source>
</evidence>
<organism evidence="1">
    <name type="scientific">marine sediment metagenome</name>
    <dbReference type="NCBI Taxonomy" id="412755"/>
    <lineage>
        <taxon>unclassified sequences</taxon>
        <taxon>metagenomes</taxon>
        <taxon>ecological metagenomes</taxon>
    </lineage>
</organism>
<reference evidence="1" key="1">
    <citation type="journal article" date="2015" name="Nature">
        <title>Complex archaea that bridge the gap between prokaryotes and eukaryotes.</title>
        <authorList>
            <person name="Spang A."/>
            <person name="Saw J.H."/>
            <person name="Jorgensen S.L."/>
            <person name="Zaremba-Niedzwiedzka K."/>
            <person name="Martijn J."/>
            <person name="Lind A.E."/>
            <person name="van Eijk R."/>
            <person name="Schleper C."/>
            <person name="Guy L."/>
            <person name="Ettema T.J."/>
        </authorList>
    </citation>
    <scope>NUCLEOTIDE SEQUENCE</scope>
</reference>
<protein>
    <submittedName>
        <fullName evidence="1">Uncharacterized protein</fullName>
    </submittedName>
</protein>
<dbReference type="AlphaFoldDB" id="A0A0F9QHG4"/>
<comment type="caution">
    <text evidence="1">The sequence shown here is derived from an EMBL/GenBank/DDBJ whole genome shotgun (WGS) entry which is preliminary data.</text>
</comment>
<name>A0A0F9QHG4_9ZZZZ</name>
<gene>
    <name evidence="1" type="ORF">LCGC14_1094140</name>
</gene>
<dbReference type="EMBL" id="LAZR01004880">
    <property type="protein sequence ID" value="KKN04753.1"/>
    <property type="molecule type" value="Genomic_DNA"/>
</dbReference>
<accession>A0A0F9QHG4</accession>
<sequence>MKEPKYIRRDRKYRKKKFGMKIDGKSVFTIRDEIVRRNRKRMKRRKLR</sequence>
<proteinExistence type="predicted"/>